<protein>
    <submittedName>
        <fullName evidence="2">Uncharacterized protein</fullName>
    </submittedName>
</protein>
<sequence length="321" mass="33312">MILVPTAVWCVAYGLMSLAWALGAPGFPFGDGDSRGREMGSLLASAHPVPTGVALGCGALIAAATAVWAMRRPGRAPGVVLLVCAAALLAVVPDVRLLQNLAYSFSGFFGLVDRPVLNQALCVLGAGLLARSAVVLLRPAAVDAGRWLTIGRWATLVAVLAPLPYALQRAAWNLGLPLGVSQRFVDDLAADVAAKGLPAAAAWMLVIPDVVGVLLTLGLIMRWGERFPRWVPLRGGRSVPVWLAVVPASVVSAAVTIAGLVVIRFAVEGGSVSATAAPGLLWLPWGLALGVATYAYAERRRDSESSTNRTTVGAVSTNRAD</sequence>
<dbReference type="HOGENOM" id="CLU_049869_0_0_11"/>
<feature type="transmembrane region" description="Helical" evidence="1">
    <location>
        <begin position="149"/>
        <end position="167"/>
    </location>
</feature>
<feature type="transmembrane region" description="Helical" evidence="1">
    <location>
        <begin position="45"/>
        <end position="69"/>
    </location>
</feature>
<proteinExistence type="predicted"/>
<keyword evidence="1" id="KW-1133">Transmembrane helix</keyword>
<organism evidence="2 3">
    <name type="scientific">Cryptosporangium arvum DSM 44712</name>
    <dbReference type="NCBI Taxonomy" id="927661"/>
    <lineage>
        <taxon>Bacteria</taxon>
        <taxon>Bacillati</taxon>
        <taxon>Actinomycetota</taxon>
        <taxon>Actinomycetes</taxon>
        <taxon>Cryptosporangiales</taxon>
        <taxon>Cryptosporangiaceae</taxon>
        <taxon>Cryptosporangium</taxon>
    </lineage>
</organism>
<reference evidence="2 3" key="1">
    <citation type="submission" date="2013-07" db="EMBL/GenBank/DDBJ databases">
        <authorList>
            <consortium name="DOE Joint Genome Institute"/>
            <person name="Eisen J."/>
            <person name="Huntemann M."/>
            <person name="Han J."/>
            <person name="Chen A."/>
            <person name="Kyrpides N."/>
            <person name="Mavromatis K."/>
            <person name="Markowitz V."/>
            <person name="Palaniappan K."/>
            <person name="Ivanova N."/>
            <person name="Schaumberg A."/>
            <person name="Pati A."/>
            <person name="Liolios K."/>
            <person name="Nordberg H.P."/>
            <person name="Cantor M.N."/>
            <person name="Hua S.X."/>
            <person name="Woyke T."/>
        </authorList>
    </citation>
    <scope>NUCLEOTIDE SEQUENCE [LARGE SCALE GENOMIC DNA]</scope>
    <source>
        <strain evidence="2 3">DSM 44712</strain>
    </source>
</reference>
<dbReference type="AlphaFoldDB" id="A0A010Z041"/>
<dbReference type="Proteomes" id="UP000021053">
    <property type="component" value="Unassembled WGS sequence"/>
</dbReference>
<accession>A0A010Z041</accession>
<evidence type="ECO:0000313" key="2">
    <source>
        <dbReference type="EMBL" id="EXG80813.1"/>
    </source>
</evidence>
<dbReference type="EMBL" id="JFBT01000001">
    <property type="protein sequence ID" value="EXG80813.1"/>
    <property type="molecule type" value="Genomic_DNA"/>
</dbReference>
<keyword evidence="3" id="KW-1185">Reference proteome</keyword>
<keyword evidence="1" id="KW-0472">Membrane</keyword>
<gene>
    <name evidence="2" type="ORF">CryarDRAFT_1908</name>
</gene>
<evidence type="ECO:0000256" key="1">
    <source>
        <dbReference type="SAM" id="Phobius"/>
    </source>
</evidence>
<feature type="transmembrane region" description="Helical" evidence="1">
    <location>
        <begin position="241"/>
        <end position="267"/>
    </location>
</feature>
<comment type="caution">
    <text evidence="2">The sequence shown here is derived from an EMBL/GenBank/DDBJ whole genome shotgun (WGS) entry which is preliminary data.</text>
</comment>
<feature type="transmembrane region" description="Helical" evidence="1">
    <location>
        <begin position="116"/>
        <end position="137"/>
    </location>
</feature>
<feature type="transmembrane region" description="Helical" evidence="1">
    <location>
        <begin position="279"/>
        <end position="297"/>
    </location>
</feature>
<feature type="transmembrane region" description="Helical" evidence="1">
    <location>
        <begin position="200"/>
        <end position="220"/>
    </location>
</feature>
<name>A0A010Z041_9ACTN</name>
<evidence type="ECO:0000313" key="3">
    <source>
        <dbReference type="Proteomes" id="UP000021053"/>
    </source>
</evidence>
<keyword evidence="1" id="KW-0812">Transmembrane</keyword>
<feature type="transmembrane region" description="Helical" evidence="1">
    <location>
        <begin position="76"/>
        <end position="96"/>
    </location>
</feature>